<evidence type="ECO:0000256" key="1">
    <source>
        <dbReference type="SAM" id="SignalP"/>
    </source>
</evidence>
<dbReference type="FunFam" id="2.160.20.10:FF:000049">
    <property type="entry name" value="Putative exo-beta-1,3-glucanase"/>
    <property type="match status" value="1"/>
</dbReference>
<feature type="signal peptide" evidence="1">
    <location>
        <begin position="1"/>
        <end position="17"/>
    </location>
</feature>
<reference evidence="3" key="1">
    <citation type="submission" date="2023-06" db="EMBL/GenBank/DDBJ databases">
        <title>Genome-scale phylogeny and comparative genomics of the fungal order Sordariales.</title>
        <authorList>
            <consortium name="Lawrence Berkeley National Laboratory"/>
            <person name="Hensen N."/>
            <person name="Bonometti L."/>
            <person name="Westerberg I."/>
            <person name="Brannstrom I.O."/>
            <person name="Guillou S."/>
            <person name="Cros-Aarteil S."/>
            <person name="Calhoun S."/>
            <person name="Haridas S."/>
            <person name="Kuo A."/>
            <person name="Mondo S."/>
            <person name="Pangilinan J."/>
            <person name="Riley R."/>
            <person name="Labutti K."/>
            <person name="Andreopoulos B."/>
            <person name="Lipzen A."/>
            <person name="Chen C."/>
            <person name="Yanf M."/>
            <person name="Daum C."/>
            <person name="Ng V."/>
            <person name="Clum A."/>
            <person name="Steindorff A."/>
            <person name="Ohm R."/>
            <person name="Martin F."/>
            <person name="Silar P."/>
            <person name="Natvig D."/>
            <person name="Lalanne C."/>
            <person name="Gautier V."/>
            <person name="Ament-Velasquez S.L."/>
            <person name="Kruys A."/>
            <person name="Hutchinson M.I."/>
            <person name="Powell A.J."/>
            <person name="Barry K."/>
            <person name="Miller A.N."/>
            <person name="Grigoriev I.V."/>
            <person name="Debuchy R."/>
            <person name="Gladieux P."/>
            <person name="Thoren M.H."/>
            <person name="Johannesson H."/>
        </authorList>
    </citation>
    <scope>NUCLEOTIDE SEQUENCE</scope>
    <source>
        <strain evidence="3">PSN4</strain>
    </source>
</reference>
<dbReference type="AlphaFoldDB" id="A0AAJ0F1H7"/>
<evidence type="ECO:0000313" key="3">
    <source>
        <dbReference type="EMBL" id="KAK1751241.1"/>
    </source>
</evidence>
<dbReference type="CDD" id="cd23668">
    <property type="entry name" value="GH55_beta13glucanase-like"/>
    <property type="match status" value="1"/>
</dbReference>
<comment type="caution">
    <text evidence="3">The sequence shown here is derived from an EMBL/GenBank/DDBJ whole genome shotgun (WGS) entry which is preliminary data.</text>
</comment>
<keyword evidence="1" id="KW-0732">Signal</keyword>
<feature type="domain" description="Rhamnogalacturonase A/B/Epimerase-like pectate lyase" evidence="2">
    <location>
        <begin position="56"/>
        <end position="276"/>
    </location>
</feature>
<keyword evidence="4" id="KW-1185">Reference proteome</keyword>
<proteinExistence type="predicted"/>
<dbReference type="GO" id="GO:0004650">
    <property type="term" value="F:polygalacturonase activity"/>
    <property type="evidence" value="ECO:0007669"/>
    <property type="project" value="InterPro"/>
</dbReference>
<dbReference type="InterPro" id="IPR011050">
    <property type="entry name" value="Pectin_lyase_fold/virulence"/>
</dbReference>
<evidence type="ECO:0000313" key="4">
    <source>
        <dbReference type="Proteomes" id="UP001239445"/>
    </source>
</evidence>
<keyword evidence="3" id="KW-0378">Hydrolase</keyword>
<accession>A0AAJ0F1H7</accession>
<name>A0AAJ0F1H7_9PEZI</name>
<dbReference type="Pfam" id="PF12708">
    <property type="entry name" value="Pect-lyase_RHGA_epim"/>
    <property type="match status" value="2"/>
</dbReference>
<gene>
    <name evidence="3" type="ORF">QBC47DRAFT_405945</name>
</gene>
<evidence type="ECO:0000259" key="2">
    <source>
        <dbReference type="Pfam" id="PF12708"/>
    </source>
</evidence>
<feature type="domain" description="Rhamnogalacturonase A/B/Epimerase-like pectate lyase" evidence="2">
    <location>
        <begin position="405"/>
        <end position="466"/>
    </location>
</feature>
<dbReference type="InterPro" id="IPR012334">
    <property type="entry name" value="Pectin_lyas_fold"/>
</dbReference>
<sequence length="771" mass="81986">MRFSYVIPLLTVGVVHSLPNVGASDNQLGSGGYWYEKIIHNGISPTIASGANWTVFRNVKDYGAKGDGTTDDTAAIQKAIDTGDSSGNRATGRSFGMTGQPAVVYFPAGTYSIRSTLSNRVGTILMGDPTNRPTLKAASSFSGTYLLVGHDTRYTGLIAFYHGIRNLVLDTTAIPTRKVSILEWTVSQASQLSNVRFNMAIGAKDHIGIYTGGMATQLLYNDLEFIGGGVGISLTVTQVHVKNAYFRHVLTGIKIASAVHITGQGLRFEDCSIGVDTTSGGNGLLNLIDSTASNTTTLVNAAPTTAGSTQNSLVLENIMVDSSVSSTVKVSGSSVLTGSVRPGSAWIRGSAYNAGQSGPKTLAGQMVATSRPDVLVNSTGFYHTVTQPTYAEFNSSQVVNVKTVAGYPVSGNGNTDDTASLQAIINQSTGKVLYFPYGIYLVSDTLTIPPGSRLVGEAFTQISATGSKFKDAANPRPMIKVGNPGDVGVAQFHDFVFTVNEVLPGADLVQVNMAGQNPGDVGFFFCMFRIGGAKGSKLYNNCANPQTCNAARITAHLTATSSSYWENTWAWSGDLDLDGSTSVLASPAAGFLIEAQKGTWFLGLGAEHYTLYQVNINNAKNVFIGLMEAETSHWQGNGTTVYPPDPWAGSLLPQDPDFKWCSPQSGQCRMGLYQIVQNSSNINLYSQGWWTFVMGPARSFCSVDCQDNGALYTGNKKLFVYGVDTINVKTLVMERGEGGKMVNVVTHADNLGSTFDVFKTAVVAAYLRQSA</sequence>
<feature type="chain" id="PRO_5042460148" evidence="1">
    <location>
        <begin position="18"/>
        <end position="771"/>
    </location>
</feature>
<dbReference type="SUPFAM" id="SSF51126">
    <property type="entry name" value="Pectin lyase-like"/>
    <property type="match status" value="2"/>
</dbReference>
<organism evidence="3 4">
    <name type="scientific">Echria macrotheca</name>
    <dbReference type="NCBI Taxonomy" id="438768"/>
    <lineage>
        <taxon>Eukaryota</taxon>
        <taxon>Fungi</taxon>
        <taxon>Dikarya</taxon>
        <taxon>Ascomycota</taxon>
        <taxon>Pezizomycotina</taxon>
        <taxon>Sordariomycetes</taxon>
        <taxon>Sordariomycetidae</taxon>
        <taxon>Sordariales</taxon>
        <taxon>Schizotheciaceae</taxon>
        <taxon>Echria</taxon>
    </lineage>
</organism>
<dbReference type="PANTHER" id="PTHR33928">
    <property type="entry name" value="POLYGALACTURONASE QRT3"/>
    <property type="match status" value="1"/>
</dbReference>
<dbReference type="PANTHER" id="PTHR33928:SF2">
    <property type="entry name" value="PECTATE LYASE SUPERFAMILY PROTEIN DOMAIN-CONTAINING PROTEIN-RELATED"/>
    <property type="match status" value="1"/>
</dbReference>
<protein>
    <submittedName>
        <fullName evidence="3">Glycoside hydrolase family 55 protein</fullName>
    </submittedName>
</protein>
<dbReference type="Gene3D" id="2.160.20.10">
    <property type="entry name" value="Single-stranded right-handed beta-helix, Pectin lyase-like"/>
    <property type="match status" value="2"/>
</dbReference>
<dbReference type="InterPro" id="IPR024535">
    <property type="entry name" value="RHGA/B-epi-like_pectate_lyase"/>
</dbReference>
<dbReference type="Proteomes" id="UP001239445">
    <property type="component" value="Unassembled WGS sequence"/>
</dbReference>
<dbReference type="EMBL" id="MU839842">
    <property type="protein sequence ID" value="KAK1751241.1"/>
    <property type="molecule type" value="Genomic_DNA"/>
</dbReference>
<dbReference type="InterPro" id="IPR039279">
    <property type="entry name" value="QRT3-like"/>
</dbReference>